<organism evidence="2 3">
    <name type="scientific">Noviherbaspirillum album</name>
    <dbReference type="NCBI Taxonomy" id="3080276"/>
    <lineage>
        <taxon>Bacteria</taxon>
        <taxon>Pseudomonadati</taxon>
        <taxon>Pseudomonadota</taxon>
        <taxon>Betaproteobacteria</taxon>
        <taxon>Burkholderiales</taxon>
        <taxon>Oxalobacteraceae</taxon>
        <taxon>Noviherbaspirillum</taxon>
    </lineage>
</organism>
<dbReference type="GO" id="GO:0016740">
    <property type="term" value="F:transferase activity"/>
    <property type="evidence" value="ECO:0007669"/>
    <property type="project" value="UniProtKB-KW"/>
</dbReference>
<proteinExistence type="predicted"/>
<evidence type="ECO:0000259" key="1">
    <source>
        <dbReference type="PROSITE" id="PS51186"/>
    </source>
</evidence>
<dbReference type="PANTHER" id="PTHR43792">
    <property type="entry name" value="GNAT FAMILY, PUTATIVE (AFU_ORTHOLOGUE AFUA_3G00765)-RELATED-RELATED"/>
    <property type="match status" value="1"/>
</dbReference>
<dbReference type="RefSeq" id="WP_326506186.1">
    <property type="nucleotide sequence ID" value="NZ_JAWIIV010000006.1"/>
</dbReference>
<protein>
    <submittedName>
        <fullName evidence="2">GNAT family protein</fullName>
        <ecNumber evidence="2">2.-.-.-</ecNumber>
    </submittedName>
</protein>
<keyword evidence="2" id="KW-0808">Transferase</keyword>
<gene>
    <name evidence="2" type="ORF">RY831_09950</name>
</gene>
<dbReference type="InterPro" id="IPR016181">
    <property type="entry name" value="Acyl_CoA_acyltransferase"/>
</dbReference>
<dbReference type="EC" id="2.-.-.-" evidence="2"/>
<evidence type="ECO:0000313" key="2">
    <source>
        <dbReference type="EMBL" id="MEC4719474.1"/>
    </source>
</evidence>
<name>A0ABU6J8G6_9BURK</name>
<accession>A0ABU6J8G6</accession>
<dbReference type="EMBL" id="JAWIIV010000006">
    <property type="protein sequence ID" value="MEC4719474.1"/>
    <property type="molecule type" value="Genomic_DNA"/>
</dbReference>
<dbReference type="Pfam" id="PF13302">
    <property type="entry name" value="Acetyltransf_3"/>
    <property type="match status" value="1"/>
</dbReference>
<keyword evidence="3" id="KW-1185">Reference proteome</keyword>
<dbReference type="PROSITE" id="PS51186">
    <property type="entry name" value="GNAT"/>
    <property type="match status" value="1"/>
</dbReference>
<dbReference type="SUPFAM" id="SSF55729">
    <property type="entry name" value="Acyl-CoA N-acyltransferases (Nat)"/>
    <property type="match status" value="1"/>
</dbReference>
<dbReference type="PANTHER" id="PTHR43792:SF9">
    <property type="entry name" value="RIBOSOMAL-PROTEIN-ALANINE ACETYLTRANSFERASE"/>
    <property type="match status" value="1"/>
</dbReference>
<dbReference type="InterPro" id="IPR000182">
    <property type="entry name" value="GNAT_dom"/>
</dbReference>
<evidence type="ECO:0000313" key="3">
    <source>
        <dbReference type="Proteomes" id="UP001352263"/>
    </source>
</evidence>
<dbReference type="Proteomes" id="UP001352263">
    <property type="component" value="Unassembled WGS sequence"/>
</dbReference>
<comment type="caution">
    <text evidence="2">The sequence shown here is derived from an EMBL/GenBank/DDBJ whole genome shotgun (WGS) entry which is preliminary data.</text>
</comment>
<feature type="domain" description="N-acetyltransferase" evidence="1">
    <location>
        <begin position="13"/>
        <end position="173"/>
    </location>
</feature>
<reference evidence="2 3" key="1">
    <citation type="submission" date="2023-10" db="EMBL/GenBank/DDBJ databases">
        <title>Noviherbaspirillum sp. CPCC 100848 genome assembly.</title>
        <authorList>
            <person name="Li X.Y."/>
            <person name="Fang X.M."/>
        </authorList>
    </citation>
    <scope>NUCLEOTIDE SEQUENCE [LARGE SCALE GENOMIC DNA]</scope>
    <source>
        <strain evidence="2 3">CPCC 100848</strain>
    </source>
</reference>
<dbReference type="Gene3D" id="3.40.630.30">
    <property type="match status" value="1"/>
</dbReference>
<sequence>MLSSFPELHTARLRLREITSLDTEALFAIHSDADWMRWYGVDPVNDPTQAGRLADLFAGWFHAGTGFRWALERRSDRELIGTCGLFRWNRSWRNCVIGYEIARSCQRQGYMREALDAVLDFGFSTMHLHRIQAETHPDNAASIALALRLGFRFEGIHREQAYWGGRFHDLNCYSILEQDWRQHGAMREG</sequence>
<dbReference type="InterPro" id="IPR051531">
    <property type="entry name" value="N-acetyltransferase"/>
</dbReference>